<comment type="subunit">
    <text evidence="4">Component of the ER membrane protein complex (EMC).</text>
</comment>
<dbReference type="InterPro" id="IPR055217">
    <property type="entry name" value="TPR_EMC2"/>
</dbReference>
<keyword evidence="4" id="KW-0256">Endoplasmic reticulum</keyword>
<organism evidence="6 7">
    <name type="scientific">Candida maltosa (strain Xu316)</name>
    <name type="common">Yeast</name>
    <dbReference type="NCBI Taxonomy" id="1245528"/>
    <lineage>
        <taxon>Eukaryota</taxon>
        <taxon>Fungi</taxon>
        <taxon>Dikarya</taxon>
        <taxon>Ascomycota</taxon>
        <taxon>Saccharomycotina</taxon>
        <taxon>Pichiomycetes</taxon>
        <taxon>Debaryomycetaceae</taxon>
        <taxon>Candida/Lodderomyces clade</taxon>
        <taxon>Candida</taxon>
    </lineage>
</organism>
<evidence type="ECO:0000259" key="5">
    <source>
        <dbReference type="Pfam" id="PF22890"/>
    </source>
</evidence>
<comment type="subcellular location">
    <subcellularLocation>
        <location evidence="4">Endoplasmic reticulum membrane</location>
        <topology evidence="4">Peripheral membrane protein</topology>
        <orientation evidence="4">Cytoplasmic side</orientation>
    </subcellularLocation>
</comment>
<dbReference type="EMBL" id="AOGT01001325">
    <property type="protein sequence ID" value="EMG47950.1"/>
    <property type="molecule type" value="Genomic_DNA"/>
</dbReference>
<dbReference type="PANTHER" id="PTHR12760">
    <property type="entry name" value="TETRATRICOPEPTIDE REPEAT PROTEIN"/>
    <property type="match status" value="1"/>
</dbReference>
<dbReference type="SUPFAM" id="SSF48452">
    <property type="entry name" value="TPR-like"/>
    <property type="match status" value="1"/>
</dbReference>
<proteinExistence type="inferred from homology"/>
<keyword evidence="2 3" id="KW-0802">TPR repeat</keyword>
<evidence type="ECO:0000256" key="4">
    <source>
        <dbReference type="RuleBase" id="RU367091"/>
    </source>
</evidence>
<evidence type="ECO:0000256" key="2">
    <source>
        <dbReference type="ARBA" id="ARBA00022803"/>
    </source>
</evidence>
<comment type="function">
    <text evidence="4">Part of the endoplasmic reticulum membrane protein complex (EMC) that enables the energy-independent insertion into endoplasmic reticulum membranes of newly synthesized membrane proteins.</text>
</comment>
<dbReference type="HOGENOM" id="CLU_065213_0_0_1"/>
<dbReference type="eggNOG" id="KOG3060">
    <property type="taxonomic scope" value="Eukaryota"/>
</dbReference>
<dbReference type="InterPro" id="IPR039856">
    <property type="entry name" value="EMC2-like"/>
</dbReference>
<reference evidence="6 7" key="1">
    <citation type="submission" date="2013-02" db="EMBL/GenBank/DDBJ databases">
        <title>Genome sequence of Candida maltosa Xu316, a potential industrial strain for xylitol and ethanol production.</title>
        <authorList>
            <person name="Yu J."/>
            <person name="Wang Q."/>
            <person name="Geng X."/>
            <person name="Bao W."/>
            <person name="He P."/>
            <person name="Cai J."/>
        </authorList>
    </citation>
    <scope>NUCLEOTIDE SEQUENCE [LARGE SCALE GENOMIC DNA]</scope>
    <source>
        <strain evidence="7">Xu316</strain>
    </source>
</reference>
<evidence type="ECO:0000313" key="6">
    <source>
        <dbReference type="EMBL" id="EMG47950.1"/>
    </source>
</evidence>
<dbReference type="Proteomes" id="UP000011777">
    <property type="component" value="Unassembled WGS sequence"/>
</dbReference>
<dbReference type="GO" id="GO:0072546">
    <property type="term" value="C:EMC complex"/>
    <property type="evidence" value="ECO:0007669"/>
    <property type="project" value="UniProtKB-UniRule"/>
</dbReference>
<comment type="similarity">
    <text evidence="4">Belongs to the EMC2 family.</text>
</comment>
<evidence type="ECO:0000256" key="3">
    <source>
        <dbReference type="PROSITE-ProRule" id="PRU00339"/>
    </source>
</evidence>
<dbReference type="STRING" id="1245528.M3JY95"/>
<evidence type="ECO:0000313" key="7">
    <source>
        <dbReference type="Proteomes" id="UP000011777"/>
    </source>
</evidence>
<accession>M3JY95</accession>
<gene>
    <name evidence="6" type="ORF">G210_1582</name>
</gene>
<dbReference type="Pfam" id="PF22890">
    <property type="entry name" value="TPR_EMC2"/>
    <property type="match status" value="1"/>
</dbReference>
<protein>
    <recommendedName>
        <fullName evidence="4">ER membrane protein complex subunit 2</fullName>
    </recommendedName>
</protein>
<keyword evidence="7" id="KW-1185">Reference proteome</keyword>
<feature type="domain" description="EMC2 TPR-like" evidence="5">
    <location>
        <begin position="103"/>
        <end position="192"/>
    </location>
</feature>
<name>M3JY95_CANMX</name>
<dbReference type="Gene3D" id="1.25.40.10">
    <property type="entry name" value="Tetratricopeptide repeat domain"/>
    <property type="match status" value="1"/>
</dbReference>
<keyword evidence="4" id="KW-0472">Membrane</keyword>
<dbReference type="InterPro" id="IPR019734">
    <property type="entry name" value="TPR_rpt"/>
</dbReference>
<sequence>MSDTSLTKKKLLQIASSGKFVNFTPEQLSDLYEEVKEFLIVNHSQFDSSIELFNIYELQFYLSVLTLHDIEAKNVLDKITDQFESKSKDVSSQRVKLLKSIYYESQGDANNQSKLLTEDPNELQLSRRLVTMSKSRDTPGKYINNLIYYLNLQPSDLQTWNELSEEYKKLGEYKKAIFCLKEIVLQDPLNYLIFYKIGLLNYYLFLQTDDTSSPKKDKKDKLLELMNILINARDNYLYSIEINDKFVKSWVGLKALVDLTFFYDKLVKINQSSKEIQQFLDTNDKLKPIIEKKFIELDIKL</sequence>
<dbReference type="AlphaFoldDB" id="M3JY95"/>
<feature type="repeat" description="TPR" evidence="3">
    <location>
        <begin position="157"/>
        <end position="190"/>
    </location>
</feature>
<evidence type="ECO:0000256" key="1">
    <source>
        <dbReference type="ARBA" id="ARBA00022737"/>
    </source>
</evidence>
<keyword evidence="1" id="KW-0677">Repeat</keyword>
<dbReference type="PROSITE" id="PS50005">
    <property type="entry name" value="TPR"/>
    <property type="match status" value="1"/>
</dbReference>
<dbReference type="InterPro" id="IPR011990">
    <property type="entry name" value="TPR-like_helical_dom_sf"/>
</dbReference>
<dbReference type="OrthoDB" id="124397at2759"/>
<dbReference type="OMA" id="LMEMLFY"/>
<comment type="caution">
    <text evidence="6">The sequence shown here is derived from an EMBL/GenBank/DDBJ whole genome shotgun (WGS) entry which is preliminary data.</text>
</comment>